<sequence length="92" mass="10122">MVKAKTSSPSSITIKKLKELRQHYTTPSISTPCDALWPLPAHASVAEIKTEAGQYSLKELLEALLQACKKQFLEEVPDFSQAQVVIPAPTDQ</sequence>
<reference evidence="1" key="1">
    <citation type="journal article" date="2017" name="Appl. Environ. Microbiol.">
        <title>Molecular characterization of an Endozoicomonas-like organism causing infection in king scallop Pecten maximus L.</title>
        <authorList>
            <person name="Cano I."/>
            <person name="van Aerle R."/>
            <person name="Ross S."/>
            <person name="Verner-Jeffreys D.W."/>
            <person name="Paley R.K."/>
            <person name="Rimmer G."/>
            <person name="Ryder D."/>
            <person name="Hooper P."/>
            <person name="Stone D."/>
            <person name="Feist S.W."/>
        </authorList>
    </citation>
    <scope>NUCLEOTIDE SEQUENCE</scope>
</reference>
<dbReference type="EMBL" id="NSIT01000273">
    <property type="protein sequence ID" value="PJE78077.1"/>
    <property type="molecule type" value="Genomic_DNA"/>
</dbReference>
<dbReference type="AlphaFoldDB" id="A0A2H9T4F3"/>
<comment type="caution">
    <text evidence="1">The sequence shown here is derived from an EMBL/GenBank/DDBJ whole genome shotgun (WGS) entry which is preliminary data.</text>
</comment>
<organism evidence="1">
    <name type="scientific">invertebrate metagenome</name>
    <dbReference type="NCBI Taxonomy" id="1711999"/>
    <lineage>
        <taxon>unclassified sequences</taxon>
        <taxon>metagenomes</taxon>
        <taxon>organismal metagenomes</taxon>
    </lineage>
</organism>
<name>A0A2H9T4F3_9ZZZZ</name>
<protein>
    <submittedName>
        <fullName evidence="1">Uncharacterized protein</fullName>
    </submittedName>
</protein>
<accession>A0A2H9T4F3</accession>
<evidence type="ECO:0000313" key="1">
    <source>
        <dbReference type="EMBL" id="PJE78077.1"/>
    </source>
</evidence>
<proteinExistence type="predicted"/>
<gene>
    <name evidence="1" type="ORF">CI610_02997</name>
</gene>